<gene>
    <name evidence="1" type="ORF">LCGC14_3013410</name>
</gene>
<organism evidence="1">
    <name type="scientific">marine sediment metagenome</name>
    <dbReference type="NCBI Taxonomy" id="412755"/>
    <lineage>
        <taxon>unclassified sequences</taxon>
        <taxon>metagenomes</taxon>
        <taxon>ecological metagenomes</taxon>
    </lineage>
</organism>
<dbReference type="EMBL" id="LAZR01062429">
    <property type="protein sequence ID" value="KKK61531.1"/>
    <property type="molecule type" value="Genomic_DNA"/>
</dbReference>
<accession>A0A0F8ZNN4</accession>
<sequence>MSKSFLERRFKSPDYDIEAWITGVRDGNTGFVHWSVYIEGEDDEDLAAGILERAAEVLRDKELK</sequence>
<comment type="caution">
    <text evidence="1">The sequence shown here is derived from an EMBL/GenBank/DDBJ whole genome shotgun (WGS) entry which is preliminary data.</text>
</comment>
<protein>
    <submittedName>
        <fullName evidence="1">Uncharacterized protein</fullName>
    </submittedName>
</protein>
<evidence type="ECO:0000313" key="1">
    <source>
        <dbReference type="EMBL" id="KKK61531.1"/>
    </source>
</evidence>
<reference evidence="1" key="1">
    <citation type="journal article" date="2015" name="Nature">
        <title>Complex archaea that bridge the gap between prokaryotes and eukaryotes.</title>
        <authorList>
            <person name="Spang A."/>
            <person name="Saw J.H."/>
            <person name="Jorgensen S.L."/>
            <person name="Zaremba-Niedzwiedzka K."/>
            <person name="Martijn J."/>
            <person name="Lind A.E."/>
            <person name="van Eijk R."/>
            <person name="Schleper C."/>
            <person name="Guy L."/>
            <person name="Ettema T.J."/>
        </authorList>
    </citation>
    <scope>NUCLEOTIDE SEQUENCE</scope>
</reference>
<dbReference type="AlphaFoldDB" id="A0A0F8ZNN4"/>
<proteinExistence type="predicted"/>
<name>A0A0F8ZNN4_9ZZZZ</name>